<dbReference type="PANTHER" id="PTHR22792">
    <property type="entry name" value="LUPUS LA PROTEIN-RELATED"/>
    <property type="match status" value="1"/>
</dbReference>
<evidence type="ECO:0000313" key="6">
    <source>
        <dbReference type="EMBL" id="CAK8688468.1"/>
    </source>
</evidence>
<dbReference type="SUPFAM" id="SSF54928">
    <property type="entry name" value="RNA-binding domain, RBD"/>
    <property type="match status" value="1"/>
</dbReference>
<dbReference type="Pfam" id="PF05383">
    <property type="entry name" value="La"/>
    <property type="match status" value="1"/>
</dbReference>
<name>A0ABP0GAI6_CLALP</name>
<evidence type="ECO:0000256" key="2">
    <source>
        <dbReference type="PROSITE-ProRule" id="PRU00332"/>
    </source>
</evidence>
<evidence type="ECO:0000259" key="5">
    <source>
        <dbReference type="PROSITE" id="PS50961"/>
    </source>
</evidence>
<reference evidence="6 7" key="1">
    <citation type="submission" date="2024-02" db="EMBL/GenBank/DDBJ databases">
        <authorList>
            <person name="Daric V."/>
            <person name="Darras S."/>
        </authorList>
    </citation>
    <scope>NUCLEOTIDE SEQUENCE [LARGE SCALE GENOMIC DNA]</scope>
</reference>
<evidence type="ECO:0000313" key="7">
    <source>
        <dbReference type="Proteomes" id="UP001642483"/>
    </source>
</evidence>
<keyword evidence="7" id="KW-1185">Reference proteome</keyword>
<feature type="region of interest" description="Disordered" evidence="3">
    <location>
        <begin position="382"/>
        <end position="406"/>
    </location>
</feature>
<dbReference type="Gene3D" id="3.30.70.330">
    <property type="match status" value="1"/>
</dbReference>
<evidence type="ECO:0000256" key="1">
    <source>
        <dbReference type="ARBA" id="ARBA00022884"/>
    </source>
</evidence>
<dbReference type="Proteomes" id="UP001642483">
    <property type="component" value="Unassembled WGS sequence"/>
</dbReference>
<dbReference type="EMBL" id="CAWYQH010000108">
    <property type="protein sequence ID" value="CAK8688468.1"/>
    <property type="molecule type" value="Genomic_DNA"/>
</dbReference>
<evidence type="ECO:0000259" key="4">
    <source>
        <dbReference type="PROSITE" id="PS50102"/>
    </source>
</evidence>
<dbReference type="InterPro" id="IPR000504">
    <property type="entry name" value="RRM_dom"/>
</dbReference>
<feature type="compositionally biased region" description="Low complexity" evidence="3">
    <location>
        <begin position="391"/>
        <end position="400"/>
    </location>
</feature>
<dbReference type="PROSITE" id="PS50102">
    <property type="entry name" value="RRM"/>
    <property type="match status" value="1"/>
</dbReference>
<dbReference type="SMART" id="SM00715">
    <property type="entry name" value="LA"/>
    <property type="match status" value="1"/>
</dbReference>
<feature type="region of interest" description="Disordered" evidence="3">
    <location>
        <begin position="437"/>
        <end position="461"/>
    </location>
</feature>
<gene>
    <name evidence="6" type="ORF">CVLEPA_LOCUS20482</name>
</gene>
<feature type="compositionally biased region" description="Polar residues" evidence="3">
    <location>
        <begin position="443"/>
        <end position="457"/>
    </location>
</feature>
<sequence length="498" mass="55742">MQHHIPVQQQLVWQPEVVAPSESYFNAIQPPGVLIQQTLAPENLIGVPVYIKDGFIVHGLPQQEYPQVMQPPLQYVTLQPPPIGGSLNMNDVNNALPTRPILVPRRPTIGVRFPAERSLRGSTVATRRPSAESVAETPIKKPSITSEYVNTAITSLNLAEKQTAIVEILESYFSDENMSKNPYLLKQVTQREDGYVSLKRVASIKRLRCLTKDEHMVAQCVRKSTKLKLSPDGTMIRRTVPLPTSMDAPRFIRTVIAINLPLETPTIESVTSLFVSYGDLTQVRVLKPGKKVPAYLKEYQAWVPDLGQNYCALVEFENQDEAQRACREINMKNRTNESLRVALLKPGARLRRTLYRKYKGHDETSDTPAHLEVLCDVNMASPPEQTRDYDASGSASDSDGPVSAEKCKLRPTHTAWDSGYSHSSGDEKKLLMSRQSLVKAPKRTSQPQTQQDFSDSNDGCGLRAPQNSFLQFGVIRQPIGPKDNSIKGFFPGFRKHMR</sequence>
<keyword evidence="1 2" id="KW-0694">RNA-binding</keyword>
<feature type="domain" description="HTH La-type RNA-binding" evidence="5">
    <location>
        <begin position="155"/>
        <end position="246"/>
    </location>
</feature>
<dbReference type="PROSITE" id="PS50961">
    <property type="entry name" value="HTH_LA"/>
    <property type="match status" value="1"/>
</dbReference>
<dbReference type="InterPro" id="IPR012677">
    <property type="entry name" value="Nucleotide-bd_a/b_plait_sf"/>
</dbReference>
<comment type="caution">
    <text evidence="6">The sequence shown here is derived from an EMBL/GenBank/DDBJ whole genome shotgun (WGS) entry which is preliminary data.</text>
</comment>
<dbReference type="InterPro" id="IPR036388">
    <property type="entry name" value="WH-like_DNA-bd_sf"/>
</dbReference>
<evidence type="ECO:0008006" key="8">
    <source>
        <dbReference type="Google" id="ProtNLM"/>
    </source>
</evidence>
<dbReference type="PANTHER" id="PTHR22792:SF140">
    <property type="entry name" value="ACHILLES, ISOFORM A"/>
    <property type="match status" value="1"/>
</dbReference>
<dbReference type="InterPro" id="IPR045180">
    <property type="entry name" value="La_dom_prot"/>
</dbReference>
<protein>
    <recommendedName>
        <fullName evidence="8">La-related protein 6</fullName>
    </recommendedName>
</protein>
<dbReference type="InterPro" id="IPR006630">
    <property type="entry name" value="La_HTH"/>
</dbReference>
<organism evidence="6 7">
    <name type="scientific">Clavelina lepadiformis</name>
    <name type="common">Light-bulb sea squirt</name>
    <name type="synonym">Ascidia lepadiformis</name>
    <dbReference type="NCBI Taxonomy" id="159417"/>
    <lineage>
        <taxon>Eukaryota</taxon>
        <taxon>Metazoa</taxon>
        <taxon>Chordata</taxon>
        <taxon>Tunicata</taxon>
        <taxon>Ascidiacea</taxon>
        <taxon>Aplousobranchia</taxon>
        <taxon>Clavelinidae</taxon>
        <taxon>Clavelina</taxon>
    </lineage>
</organism>
<dbReference type="Gene3D" id="1.10.10.10">
    <property type="entry name" value="Winged helix-like DNA-binding domain superfamily/Winged helix DNA-binding domain"/>
    <property type="match status" value="1"/>
</dbReference>
<dbReference type="InterPro" id="IPR036390">
    <property type="entry name" value="WH_DNA-bd_sf"/>
</dbReference>
<dbReference type="InterPro" id="IPR035979">
    <property type="entry name" value="RBD_domain_sf"/>
</dbReference>
<feature type="domain" description="RRM" evidence="4">
    <location>
        <begin position="253"/>
        <end position="346"/>
    </location>
</feature>
<dbReference type="SUPFAM" id="SSF46785">
    <property type="entry name" value="Winged helix' DNA-binding domain"/>
    <property type="match status" value="1"/>
</dbReference>
<accession>A0ABP0GAI6</accession>
<evidence type="ECO:0000256" key="3">
    <source>
        <dbReference type="SAM" id="MobiDB-lite"/>
    </source>
</evidence>
<proteinExistence type="predicted"/>